<protein>
    <submittedName>
        <fullName evidence="1">Uncharacterized protein</fullName>
    </submittedName>
</protein>
<dbReference type="Proteomes" id="UP001054252">
    <property type="component" value="Unassembled WGS sequence"/>
</dbReference>
<reference evidence="1 2" key="1">
    <citation type="journal article" date="2021" name="Commun. Biol.">
        <title>The genome of Shorea leprosula (Dipterocarpaceae) highlights the ecological relevance of drought in aseasonal tropical rainforests.</title>
        <authorList>
            <person name="Ng K.K.S."/>
            <person name="Kobayashi M.J."/>
            <person name="Fawcett J.A."/>
            <person name="Hatakeyama M."/>
            <person name="Paape T."/>
            <person name="Ng C.H."/>
            <person name="Ang C.C."/>
            <person name="Tnah L.H."/>
            <person name="Lee C.T."/>
            <person name="Nishiyama T."/>
            <person name="Sese J."/>
            <person name="O'Brien M.J."/>
            <person name="Copetti D."/>
            <person name="Mohd Noor M.I."/>
            <person name="Ong R.C."/>
            <person name="Putra M."/>
            <person name="Sireger I.Z."/>
            <person name="Indrioko S."/>
            <person name="Kosugi Y."/>
            <person name="Izuno A."/>
            <person name="Isagi Y."/>
            <person name="Lee S.L."/>
            <person name="Shimizu K.K."/>
        </authorList>
    </citation>
    <scope>NUCLEOTIDE SEQUENCE [LARGE SCALE GENOMIC DNA]</scope>
    <source>
        <strain evidence="1">214</strain>
    </source>
</reference>
<name>A0AAV5L345_9ROSI</name>
<organism evidence="1 2">
    <name type="scientific">Rubroshorea leprosula</name>
    <dbReference type="NCBI Taxonomy" id="152421"/>
    <lineage>
        <taxon>Eukaryota</taxon>
        <taxon>Viridiplantae</taxon>
        <taxon>Streptophyta</taxon>
        <taxon>Embryophyta</taxon>
        <taxon>Tracheophyta</taxon>
        <taxon>Spermatophyta</taxon>
        <taxon>Magnoliopsida</taxon>
        <taxon>eudicotyledons</taxon>
        <taxon>Gunneridae</taxon>
        <taxon>Pentapetalae</taxon>
        <taxon>rosids</taxon>
        <taxon>malvids</taxon>
        <taxon>Malvales</taxon>
        <taxon>Dipterocarpaceae</taxon>
        <taxon>Rubroshorea</taxon>
    </lineage>
</organism>
<proteinExistence type="predicted"/>
<dbReference type="EMBL" id="BPVZ01000091">
    <property type="protein sequence ID" value="GKV31547.1"/>
    <property type="molecule type" value="Genomic_DNA"/>
</dbReference>
<sequence>MAHVAEKSAPDGERIPVTIFTDMNYVGDIRFQQPGISTRGMLLKRVPSISDMDLVADTIPSMASPRKASATCFMLLEYFQQHG</sequence>
<accession>A0AAV5L345</accession>
<evidence type="ECO:0000313" key="2">
    <source>
        <dbReference type="Proteomes" id="UP001054252"/>
    </source>
</evidence>
<gene>
    <name evidence="1" type="ORF">SLEP1_g40226</name>
</gene>
<comment type="caution">
    <text evidence="1">The sequence shown here is derived from an EMBL/GenBank/DDBJ whole genome shotgun (WGS) entry which is preliminary data.</text>
</comment>
<evidence type="ECO:0000313" key="1">
    <source>
        <dbReference type="EMBL" id="GKV31547.1"/>
    </source>
</evidence>
<keyword evidence="2" id="KW-1185">Reference proteome</keyword>
<dbReference type="AlphaFoldDB" id="A0AAV5L345"/>